<dbReference type="EMBL" id="JAVRFI010000036">
    <property type="protein sequence ID" value="MDT0453754.1"/>
    <property type="molecule type" value="Genomic_DNA"/>
</dbReference>
<protein>
    <submittedName>
        <fullName evidence="1">DUF6415 family natural product biosynthesis protein</fullName>
    </submittedName>
</protein>
<keyword evidence="2" id="KW-1185">Reference proteome</keyword>
<name>A0ABU2SZF4_9ACTN</name>
<evidence type="ECO:0000313" key="1">
    <source>
        <dbReference type="EMBL" id="MDT0453754.1"/>
    </source>
</evidence>
<reference evidence="1" key="1">
    <citation type="submission" date="2024-05" db="EMBL/GenBank/DDBJ databases">
        <title>30 novel species of actinomycetes from the DSMZ collection.</title>
        <authorList>
            <person name="Nouioui I."/>
        </authorList>
    </citation>
    <scope>NUCLEOTIDE SEQUENCE</scope>
    <source>
        <strain evidence="1">DSM 40473</strain>
    </source>
</reference>
<sequence length="123" mass="13204">MTAPVHERAAFDEATIRAVICRALDSLPLAVSVDNITSSLAWHTEQQLLPAVAAKDWAAHGQHELVALITGEVRKRLGARPAPGASAAARAVYCQELARTCRAFLALALAEPGDEQRLREAQL</sequence>
<dbReference type="InterPro" id="IPR046300">
    <property type="entry name" value="DUF6415"/>
</dbReference>
<dbReference type="Proteomes" id="UP001180531">
    <property type="component" value="Unassembled WGS sequence"/>
</dbReference>
<organism evidence="1 2">
    <name type="scientific">Streptomyces hesseae</name>
    <dbReference type="NCBI Taxonomy" id="3075519"/>
    <lineage>
        <taxon>Bacteria</taxon>
        <taxon>Bacillati</taxon>
        <taxon>Actinomycetota</taxon>
        <taxon>Actinomycetes</taxon>
        <taxon>Kitasatosporales</taxon>
        <taxon>Streptomycetaceae</taxon>
        <taxon>Streptomyces</taxon>
    </lineage>
</organism>
<accession>A0ABU2SZF4</accession>
<proteinExistence type="predicted"/>
<dbReference type="RefSeq" id="WP_311615925.1">
    <property type="nucleotide sequence ID" value="NZ_JAVRFI010000036.1"/>
</dbReference>
<comment type="caution">
    <text evidence="1">The sequence shown here is derived from an EMBL/GenBank/DDBJ whole genome shotgun (WGS) entry which is preliminary data.</text>
</comment>
<dbReference type="Pfam" id="PF19979">
    <property type="entry name" value="DUF6415"/>
    <property type="match status" value="1"/>
</dbReference>
<evidence type="ECO:0000313" key="2">
    <source>
        <dbReference type="Proteomes" id="UP001180531"/>
    </source>
</evidence>
<gene>
    <name evidence="1" type="ORF">RM609_32445</name>
</gene>